<dbReference type="GO" id="GO:0061630">
    <property type="term" value="F:ubiquitin protein ligase activity"/>
    <property type="evidence" value="ECO:0007669"/>
    <property type="project" value="UniProtKB-EC"/>
</dbReference>
<keyword evidence="7" id="KW-1185">Reference proteome</keyword>
<dbReference type="SUPFAM" id="SSF48371">
    <property type="entry name" value="ARM repeat"/>
    <property type="match status" value="1"/>
</dbReference>
<evidence type="ECO:0000313" key="6">
    <source>
        <dbReference type="EMBL" id="KAK2079957.1"/>
    </source>
</evidence>
<feature type="domain" description="E3 ubiquitin-protein ligase TRIP12-like TPR repeats" evidence="5">
    <location>
        <begin position="72"/>
        <end position="182"/>
    </location>
</feature>
<name>A0AAD9INT6_PROWI</name>
<dbReference type="InterPro" id="IPR057948">
    <property type="entry name" value="TPR_TRIP12_N"/>
</dbReference>
<comment type="catalytic activity">
    <reaction evidence="1">
        <text>S-ubiquitinyl-[E2 ubiquitin-conjugating enzyme]-L-cysteine + [acceptor protein]-L-lysine = [E2 ubiquitin-conjugating enzyme]-L-cysteine + N(6)-ubiquitinyl-[acceptor protein]-L-lysine.</text>
        <dbReference type="EC" id="2.3.2.26"/>
    </reaction>
</comment>
<keyword evidence="3" id="KW-0808">Transferase</keyword>
<dbReference type="PANTHER" id="PTHR45670:SF1">
    <property type="entry name" value="E3 UBIQUITIN-PROTEIN LIGASE HECTD1"/>
    <property type="match status" value="1"/>
</dbReference>
<accession>A0AAD9INT6</accession>
<dbReference type="AlphaFoldDB" id="A0AAD9INT6"/>
<dbReference type="InterPro" id="IPR045322">
    <property type="entry name" value="HECTD1/TRIP12-like"/>
</dbReference>
<protein>
    <recommendedName>
        <fullName evidence="2">HECT-type E3 ubiquitin transferase</fullName>
        <ecNumber evidence="2">2.3.2.26</ecNumber>
    </recommendedName>
</protein>
<dbReference type="GO" id="GO:0043161">
    <property type="term" value="P:proteasome-mediated ubiquitin-dependent protein catabolic process"/>
    <property type="evidence" value="ECO:0007669"/>
    <property type="project" value="TreeGrafter"/>
</dbReference>
<dbReference type="Pfam" id="PF25579">
    <property type="entry name" value="TPR_TRIP12_N"/>
    <property type="match status" value="1"/>
</dbReference>
<evidence type="ECO:0000259" key="5">
    <source>
        <dbReference type="Pfam" id="PF25579"/>
    </source>
</evidence>
<evidence type="ECO:0000256" key="3">
    <source>
        <dbReference type="ARBA" id="ARBA00022679"/>
    </source>
</evidence>
<feature type="region of interest" description="Disordered" evidence="4">
    <location>
        <begin position="1"/>
        <end position="21"/>
    </location>
</feature>
<reference evidence="6" key="1">
    <citation type="submission" date="2021-01" db="EMBL/GenBank/DDBJ databases">
        <authorList>
            <person name="Eckstrom K.M.E."/>
        </authorList>
    </citation>
    <scope>NUCLEOTIDE SEQUENCE</scope>
    <source>
        <strain evidence="6">UVCC 0001</strain>
    </source>
</reference>
<dbReference type="EC" id="2.3.2.26" evidence="2"/>
<sequence>MDRKYSPADMQMGDDDQEEHMARGHSALQGLLRHLGAGFEDVLHSGSSSGAFHSIGGGGGRVRVALGQIRSVDPGERLGGLLDLCDFLSVSTEESLLSFPSDTAVPLLIRCLNSDDSPDAALLAARALTFLADVSGPCAAAVVRHGAAPALVARLLSIEYIDLAEQALQAIQKLAAEHPGVVLRAGALPAVLAYVDFFPLGVQRAAVGTAAALCAALGRGTLESATGALPALLGLLRSSDAGVAESAGRALARMVDRYATDAAALQALCALGLATGVAGVVCERVASGAARPRARPRARRARRWAWRPFTRCCAC</sequence>
<dbReference type="Gene3D" id="1.25.10.10">
    <property type="entry name" value="Leucine-rich Repeat Variant"/>
    <property type="match status" value="1"/>
</dbReference>
<organism evidence="6 7">
    <name type="scientific">Prototheca wickerhamii</name>
    <dbReference type="NCBI Taxonomy" id="3111"/>
    <lineage>
        <taxon>Eukaryota</taxon>
        <taxon>Viridiplantae</taxon>
        <taxon>Chlorophyta</taxon>
        <taxon>core chlorophytes</taxon>
        <taxon>Trebouxiophyceae</taxon>
        <taxon>Chlorellales</taxon>
        <taxon>Chlorellaceae</taxon>
        <taxon>Prototheca</taxon>
    </lineage>
</organism>
<gene>
    <name evidence="6" type="ORF">QBZ16_002352</name>
</gene>
<comment type="caution">
    <text evidence="6">The sequence shown here is derived from an EMBL/GenBank/DDBJ whole genome shotgun (WGS) entry which is preliminary data.</text>
</comment>
<evidence type="ECO:0000313" key="7">
    <source>
        <dbReference type="Proteomes" id="UP001255856"/>
    </source>
</evidence>
<proteinExistence type="predicted"/>
<dbReference type="InterPro" id="IPR016024">
    <property type="entry name" value="ARM-type_fold"/>
</dbReference>
<evidence type="ECO:0000256" key="1">
    <source>
        <dbReference type="ARBA" id="ARBA00000885"/>
    </source>
</evidence>
<dbReference type="InterPro" id="IPR011989">
    <property type="entry name" value="ARM-like"/>
</dbReference>
<dbReference type="GO" id="GO:0000209">
    <property type="term" value="P:protein polyubiquitination"/>
    <property type="evidence" value="ECO:0007669"/>
    <property type="project" value="TreeGrafter"/>
</dbReference>
<dbReference type="EMBL" id="JASFZW010000002">
    <property type="protein sequence ID" value="KAK2079957.1"/>
    <property type="molecule type" value="Genomic_DNA"/>
</dbReference>
<evidence type="ECO:0000256" key="2">
    <source>
        <dbReference type="ARBA" id="ARBA00012485"/>
    </source>
</evidence>
<dbReference type="Proteomes" id="UP001255856">
    <property type="component" value="Unassembled WGS sequence"/>
</dbReference>
<evidence type="ECO:0000256" key="4">
    <source>
        <dbReference type="SAM" id="MobiDB-lite"/>
    </source>
</evidence>
<dbReference type="PANTHER" id="PTHR45670">
    <property type="entry name" value="E3 UBIQUITIN-PROTEIN LIGASE TRIP12"/>
    <property type="match status" value="1"/>
</dbReference>